<reference evidence="2" key="1">
    <citation type="submission" date="2020-05" db="EMBL/GenBank/DDBJ databases">
        <authorList>
            <person name="Chiriac C."/>
            <person name="Salcher M."/>
            <person name="Ghai R."/>
            <person name="Kavagutti S V."/>
        </authorList>
    </citation>
    <scope>NUCLEOTIDE SEQUENCE</scope>
</reference>
<keyword evidence="1" id="KW-1133">Transmembrane helix</keyword>
<sequence>MASESWEKIKNRLSPPTVQELLDHTDEVDRRMEKVLVGVFNDMVEHRAQVNQVVTQLATVTELANTCRELEQSTRLAADSVRSFEGQLQSHSASINEVKEKLNRFNTLLLGNLLLAVSAIVLALVQ</sequence>
<proteinExistence type="predicted"/>
<evidence type="ECO:0000256" key="1">
    <source>
        <dbReference type="SAM" id="Phobius"/>
    </source>
</evidence>
<evidence type="ECO:0000313" key="2">
    <source>
        <dbReference type="EMBL" id="CAB4604971.1"/>
    </source>
</evidence>
<organism evidence="2">
    <name type="scientific">freshwater metagenome</name>
    <dbReference type="NCBI Taxonomy" id="449393"/>
    <lineage>
        <taxon>unclassified sequences</taxon>
        <taxon>metagenomes</taxon>
        <taxon>ecological metagenomes</taxon>
    </lineage>
</organism>
<dbReference type="AlphaFoldDB" id="A0A6J6GUJ7"/>
<gene>
    <name evidence="2" type="ORF">UFOPK1874_00025</name>
</gene>
<feature type="transmembrane region" description="Helical" evidence="1">
    <location>
        <begin position="105"/>
        <end position="125"/>
    </location>
</feature>
<dbReference type="EMBL" id="CAEZUX010000001">
    <property type="protein sequence ID" value="CAB4604971.1"/>
    <property type="molecule type" value="Genomic_DNA"/>
</dbReference>
<protein>
    <submittedName>
        <fullName evidence="2">Unannotated protein</fullName>
    </submittedName>
</protein>
<keyword evidence="1" id="KW-0812">Transmembrane</keyword>
<accession>A0A6J6GUJ7</accession>
<name>A0A6J6GUJ7_9ZZZZ</name>
<keyword evidence="1" id="KW-0472">Membrane</keyword>